<evidence type="ECO:0000256" key="1">
    <source>
        <dbReference type="ARBA" id="ARBA00023242"/>
    </source>
</evidence>
<reference evidence="5" key="1">
    <citation type="submission" date="2019-06" db="EMBL/GenBank/DDBJ databases">
        <authorList>
            <person name="Broberg M."/>
        </authorList>
    </citation>
    <scope>NUCLEOTIDE SEQUENCE [LARGE SCALE GENOMIC DNA]</scope>
</reference>
<keyword evidence="5" id="KW-1185">Reference proteome</keyword>
<dbReference type="SMART" id="SM00906">
    <property type="entry name" value="Fungal_trans"/>
    <property type="match status" value="1"/>
</dbReference>
<dbReference type="CDD" id="cd12148">
    <property type="entry name" value="fungal_TF_MHR"/>
    <property type="match status" value="1"/>
</dbReference>
<dbReference type="GO" id="GO:0008270">
    <property type="term" value="F:zinc ion binding"/>
    <property type="evidence" value="ECO:0007669"/>
    <property type="project" value="InterPro"/>
</dbReference>
<accession>A0A9N9ZKW7</accession>
<gene>
    <name evidence="4" type="ORF">CSOL1703_00018178</name>
</gene>
<dbReference type="Pfam" id="PF04082">
    <property type="entry name" value="Fungal_trans"/>
    <property type="match status" value="1"/>
</dbReference>
<evidence type="ECO:0000256" key="2">
    <source>
        <dbReference type="SAM" id="MobiDB-lite"/>
    </source>
</evidence>
<dbReference type="GO" id="GO:0003677">
    <property type="term" value="F:DNA binding"/>
    <property type="evidence" value="ECO:0007669"/>
    <property type="project" value="InterPro"/>
</dbReference>
<name>A0A9N9ZKW7_9HYPO</name>
<dbReference type="AlphaFoldDB" id="A0A9N9ZKW7"/>
<feature type="domain" description="Xylanolytic transcriptional activator regulatory" evidence="3">
    <location>
        <begin position="202"/>
        <end position="274"/>
    </location>
</feature>
<dbReference type="EMBL" id="CABFOC020000067">
    <property type="protein sequence ID" value="CAH0056939.1"/>
    <property type="molecule type" value="Genomic_DNA"/>
</dbReference>
<comment type="caution">
    <text evidence="4">The sequence shown here is derived from an EMBL/GenBank/DDBJ whole genome shotgun (WGS) entry which is preliminary data.</text>
</comment>
<dbReference type="PANTHER" id="PTHR31668">
    <property type="entry name" value="GLUCOSE TRANSPORT TRANSCRIPTION REGULATOR RGT1-RELATED-RELATED"/>
    <property type="match status" value="1"/>
</dbReference>
<dbReference type="GO" id="GO:0001080">
    <property type="term" value="P:nitrogen catabolite activation of transcription from RNA polymerase II promoter"/>
    <property type="evidence" value="ECO:0007669"/>
    <property type="project" value="TreeGrafter"/>
</dbReference>
<dbReference type="GO" id="GO:0005634">
    <property type="term" value="C:nucleus"/>
    <property type="evidence" value="ECO:0007669"/>
    <property type="project" value="TreeGrafter"/>
</dbReference>
<sequence length="496" mass="56178">MDESPSHATPDAGNQIARPYRSKKQRPSDQDVYLLRHLPFDGSDGFGGANWRVWKVYADEIAPAYFTSYPNELLDAAAGTYDMSKVDLVVSPYQTQLLDLYYAYVHCSLPVLESRERLEAAYAAGSIPASLMGAIYCSALPFWRHSPDLAGKAPFNDDDLRESVFEAVLQEAKTPSLHTVRAMLLYMQLPPQHVREPNHPGFWALTNQLVGLAQETGLHIDPANWNICPLEKHSRRILWWAVYMHDKWLAHWLGRPSHIDERQFSTAPLTLDDLRAVSSHHVDARQLESMTAFMMLSRLTTVLSSVLDHFYIVKHSSCVMPPEEALSRASQCQTQLKDILEQQGSILLHPAREINNYAFVFAYYGIAVSIQRALFACVGGTLYYDVEKETALFQDLFGVFEDLLEQDKLVGLWLSYCKSNIAIIGSFMVTALLASTDNETYQTRRGALDEFRRLLQRLTERFDFAALPLLRLNLLLERFADNGASRAMTPSGEWCT</sequence>
<dbReference type="InterPro" id="IPR007219">
    <property type="entry name" value="XnlR_reg_dom"/>
</dbReference>
<organism evidence="4 5">
    <name type="scientific">Clonostachys solani</name>
    <dbReference type="NCBI Taxonomy" id="160281"/>
    <lineage>
        <taxon>Eukaryota</taxon>
        <taxon>Fungi</taxon>
        <taxon>Dikarya</taxon>
        <taxon>Ascomycota</taxon>
        <taxon>Pezizomycotina</taxon>
        <taxon>Sordariomycetes</taxon>
        <taxon>Hypocreomycetidae</taxon>
        <taxon>Hypocreales</taxon>
        <taxon>Bionectriaceae</taxon>
        <taxon>Clonostachys</taxon>
    </lineage>
</organism>
<proteinExistence type="predicted"/>
<dbReference type="PANTHER" id="PTHR31668:SF10">
    <property type="entry name" value="ZN(II)2CYS6 TRANSCRIPTION FACTOR (EUROFUNG)"/>
    <property type="match status" value="1"/>
</dbReference>
<evidence type="ECO:0000313" key="5">
    <source>
        <dbReference type="Proteomes" id="UP000775872"/>
    </source>
</evidence>
<dbReference type="OrthoDB" id="408631at2759"/>
<feature type="region of interest" description="Disordered" evidence="2">
    <location>
        <begin position="1"/>
        <end position="28"/>
    </location>
</feature>
<protein>
    <recommendedName>
        <fullName evidence="3">Xylanolytic transcriptional activator regulatory domain-containing protein</fullName>
    </recommendedName>
</protein>
<dbReference type="Proteomes" id="UP000775872">
    <property type="component" value="Unassembled WGS sequence"/>
</dbReference>
<evidence type="ECO:0000259" key="3">
    <source>
        <dbReference type="SMART" id="SM00906"/>
    </source>
</evidence>
<dbReference type="GO" id="GO:0006351">
    <property type="term" value="P:DNA-templated transcription"/>
    <property type="evidence" value="ECO:0007669"/>
    <property type="project" value="InterPro"/>
</dbReference>
<dbReference type="InterPro" id="IPR050797">
    <property type="entry name" value="Carb_Metab_Trans_Reg"/>
</dbReference>
<reference evidence="4 5" key="2">
    <citation type="submission" date="2021-10" db="EMBL/GenBank/DDBJ databases">
        <authorList>
            <person name="Piombo E."/>
        </authorList>
    </citation>
    <scope>NUCLEOTIDE SEQUENCE [LARGE SCALE GENOMIC DNA]</scope>
</reference>
<keyword evidence="1" id="KW-0539">Nucleus</keyword>
<evidence type="ECO:0000313" key="4">
    <source>
        <dbReference type="EMBL" id="CAH0056939.1"/>
    </source>
</evidence>